<gene>
    <name evidence="10" type="ORF">HG537_0E04240</name>
</gene>
<evidence type="ECO:0000313" key="11">
    <source>
        <dbReference type="Proteomes" id="UP000510647"/>
    </source>
</evidence>
<evidence type="ECO:0000256" key="3">
    <source>
        <dbReference type="ARBA" id="ARBA00022679"/>
    </source>
</evidence>
<evidence type="ECO:0000256" key="4">
    <source>
        <dbReference type="ARBA" id="ARBA00022763"/>
    </source>
</evidence>
<keyword evidence="6" id="KW-0805">Transcription regulation</keyword>
<dbReference type="GO" id="GO:0032931">
    <property type="term" value="F:histone H3K56 acetyltransferase activity"/>
    <property type="evidence" value="ECO:0007669"/>
    <property type="project" value="TreeGrafter"/>
</dbReference>
<dbReference type="EC" id="2.3.1.48" evidence="2"/>
<comment type="subcellular location">
    <subcellularLocation>
        <location evidence="1">Nucleus</location>
    </subcellularLocation>
</comment>
<dbReference type="PIRSF" id="PIRSF027124">
    <property type="entry name" value="Histone_acetylase_Rtt109"/>
    <property type="match status" value="1"/>
</dbReference>
<evidence type="ECO:0000313" key="10">
    <source>
        <dbReference type="EMBL" id="QLQ81069.1"/>
    </source>
</evidence>
<dbReference type="InterPro" id="IPR013178">
    <property type="entry name" value="Histone_AcTrfase_Rtt109/CBP"/>
</dbReference>
<dbReference type="EMBL" id="CP059271">
    <property type="protein sequence ID" value="QLQ81069.1"/>
    <property type="molecule type" value="Genomic_DNA"/>
</dbReference>
<keyword evidence="11" id="KW-1185">Reference proteome</keyword>
<reference evidence="10 11" key="1">
    <citation type="submission" date="2020-06" db="EMBL/GenBank/DDBJ databases">
        <title>The yeast mating-type switching endonuclease HO is a domesticated member of an unorthodox homing genetic element family.</title>
        <authorList>
            <person name="Coughlan A.Y."/>
            <person name="Lombardi L."/>
            <person name="Braun-Galleani S."/>
            <person name="Martos A.R."/>
            <person name="Galeote V."/>
            <person name="Bigey F."/>
            <person name="Dequin S."/>
            <person name="Byrne K.P."/>
            <person name="Wolfe K.H."/>
        </authorList>
    </citation>
    <scope>NUCLEOTIDE SEQUENCE [LARGE SCALE GENOMIC DNA]</scope>
    <source>
        <strain evidence="10 11">CBS2947</strain>
    </source>
</reference>
<keyword evidence="7" id="KW-0804">Transcription</keyword>
<dbReference type="Pfam" id="PF08214">
    <property type="entry name" value="HAT_KAT11"/>
    <property type="match status" value="1"/>
</dbReference>
<dbReference type="OrthoDB" id="3361892at2759"/>
<comment type="catalytic activity">
    <reaction evidence="9">
        <text>L-lysyl-[histone] + acetyl-CoA = N(6)-acetyl-L-lysyl-[histone] + CoA + H(+)</text>
        <dbReference type="Rhea" id="RHEA:21992"/>
        <dbReference type="Rhea" id="RHEA-COMP:9845"/>
        <dbReference type="Rhea" id="RHEA-COMP:11338"/>
        <dbReference type="ChEBI" id="CHEBI:15378"/>
        <dbReference type="ChEBI" id="CHEBI:29969"/>
        <dbReference type="ChEBI" id="CHEBI:57287"/>
        <dbReference type="ChEBI" id="CHEBI:57288"/>
        <dbReference type="ChEBI" id="CHEBI:61930"/>
        <dbReference type="EC" id="2.3.1.48"/>
    </reaction>
    <physiologicalReaction direction="left-to-right" evidence="9">
        <dbReference type="Rhea" id="RHEA:21993"/>
    </physiologicalReaction>
</comment>
<dbReference type="GO" id="GO:0006974">
    <property type="term" value="P:DNA damage response"/>
    <property type="evidence" value="ECO:0007669"/>
    <property type="project" value="UniProtKB-KW"/>
</dbReference>
<sequence length="430" mass="49328">MFLNEALKSILPEGKEFEILHLRSPSIECHPLIAKQTSSSDDSVTVKTQHLFVLFHNEKTIFGLEIYVYINLKAVNSSTQDGERVIFISKADTTGHADCKVNYRSVTKVLIEYILSLDPNSYLQKVIPKRFDYGKIDGTLITKKTSSIKALRILANRNLPSYSAEPKSQTQFYNSYRCRANLETKVCLFTRPAPQYLFPESSKNPNKRVIDGDRLLRWWLSILDDILLETFQEDTKARLRIPGENPTSIRRYLKDVKYGGWEVGDIFGTKHKDTAIYHIPLFPDDPKARFLRQLVEENRARKTILETFWIELQNRQEFKLSVTVSVIGIQGLTAVKSLQRPPPCDVILSSSRKEFNAIKRYVTGENYDTAAGAREAYLNVRDYLSVRRNQKMMTIVGQFTTGCKANDRDSSSQRTVITANTLQPRKKLKK</sequence>
<name>A0A7H9HUY0_9SACH</name>
<dbReference type="InterPro" id="IPR051236">
    <property type="entry name" value="HAT_RTT109-like"/>
</dbReference>
<dbReference type="PANTHER" id="PTHR31571:SF2">
    <property type="entry name" value="HISTONE ACETYLTRANSFERASE RTT109"/>
    <property type="match status" value="1"/>
</dbReference>
<keyword evidence="5" id="KW-0007">Acetylation</keyword>
<dbReference type="PANTHER" id="PTHR31571">
    <property type="entry name" value="ALTERED INHERITANCE OF MITOCHONDRIA PROTEIN 6"/>
    <property type="match status" value="1"/>
</dbReference>
<keyword evidence="8" id="KW-0539">Nucleus</keyword>
<protein>
    <recommendedName>
        <fullName evidence="2">histone acetyltransferase</fullName>
        <ecNumber evidence="2">2.3.1.48</ecNumber>
    </recommendedName>
</protein>
<organism evidence="10 11">
    <name type="scientific">Torulaspora globosa</name>
    <dbReference type="NCBI Taxonomy" id="48254"/>
    <lineage>
        <taxon>Eukaryota</taxon>
        <taxon>Fungi</taxon>
        <taxon>Dikarya</taxon>
        <taxon>Ascomycota</taxon>
        <taxon>Saccharomycotina</taxon>
        <taxon>Saccharomycetes</taxon>
        <taxon>Saccharomycetales</taxon>
        <taxon>Saccharomycetaceae</taxon>
        <taxon>Torulaspora</taxon>
    </lineage>
</organism>
<dbReference type="PROSITE" id="PS51728">
    <property type="entry name" value="RTT109_HAT"/>
    <property type="match status" value="1"/>
</dbReference>
<evidence type="ECO:0000256" key="5">
    <source>
        <dbReference type="ARBA" id="ARBA00022990"/>
    </source>
</evidence>
<evidence type="ECO:0000256" key="9">
    <source>
        <dbReference type="ARBA" id="ARBA00048940"/>
    </source>
</evidence>
<proteinExistence type="predicted"/>
<evidence type="ECO:0000256" key="6">
    <source>
        <dbReference type="ARBA" id="ARBA00023015"/>
    </source>
</evidence>
<evidence type="ECO:0000256" key="7">
    <source>
        <dbReference type="ARBA" id="ARBA00023163"/>
    </source>
</evidence>
<dbReference type="InterPro" id="IPR016849">
    <property type="entry name" value="Rtt109"/>
</dbReference>
<keyword evidence="3" id="KW-0808">Transferase</keyword>
<dbReference type="GO" id="GO:0005634">
    <property type="term" value="C:nucleus"/>
    <property type="evidence" value="ECO:0007669"/>
    <property type="project" value="UniProtKB-SubCell"/>
</dbReference>
<keyword evidence="4" id="KW-0227">DNA damage</keyword>
<evidence type="ECO:0000256" key="8">
    <source>
        <dbReference type="ARBA" id="ARBA00023242"/>
    </source>
</evidence>
<dbReference type="SMART" id="SM01250">
    <property type="entry name" value="KAT11"/>
    <property type="match status" value="1"/>
</dbReference>
<evidence type="ECO:0000256" key="2">
    <source>
        <dbReference type="ARBA" id="ARBA00013184"/>
    </source>
</evidence>
<dbReference type="AlphaFoldDB" id="A0A7H9HUY0"/>
<dbReference type="GO" id="GO:0006355">
    <property type="term" value="P:regulation of DNA-templated transcription"/>
    <property type="evidence" value="ECO:0007669"/>
    <property type="project" value="InterPro"/>
</dbReference>
<accession>A0A7H9HUY0</accession>
<dbReference type="Proteomes" id="UP000510647">
    <property type="component" value="Chromosome 5"/>
</dbReference>
<evidence type="ECO:0000256" key="1">
    <source>
        <dbReference type="ARBA" id="ARBA00004123"/>
    </source>
</evidence>